<dbReference type="EMBL" id="CP003563">
    <property type="protein sequence ID" value="AFL52640.1"/>
    <property type="molecule type" value="Genomic_DNA"/>
</dbReference>
<evidence type="ECO:0000313" key="3">
    <source>
        <dbReference type="Proteomes" id="UP000006180"/>
    </source>
</evidence>
<evidence type="ECO:0000256" key="1">
    <source>
        <dbReference type="SAM" id="MobiDB-lite"/>
    </source>
</evidence>
<proteinExistence type="predicted"/>
<sequence length="122" mass="13341">MPRDPLPDWAREIACRAAEFPFANLCRIGNRPDPGEKIGKKTAATIWRNGGNRGKAQSSSTRTDGGMHDHSDVDPPPASSLAVPGLTGSAPFHSVDRMTRAPVSRRAQLDSGHPLRFRVFRR</sequence>
<dbReference type="AlphaFoldDB" id="I3X9T4"/>
<dbReference type="STRING" id="1185652.USDA257_c40980"/>
<feature type="region of interest" description="Disordered" evidence="1">
    <location>
        <begin position="29"/>
        <end position="93"/>
    </location>
</feature>
<organism evidence="2 3">
    <name type="scientific">Sinorhizobium fredii (strain USDA 257)</name>
    <dbReference type="NCBI Taxonomy" id="1185652"/>
    <lineage>
        <taxon>Bacteria</taxon>
        <taxon>Pseudomonadati</taxon>
        <taxon>Pseudomonadota</taxon>
        <taxon>Alphaproteobacteria</taxon>
        <taxon>Hyphomicrobiales</taxon>
        <taxon>Rhizobiaceae</taxon>
        <taxon>Sinorhizobium/Ensifer group</taxon>
        <taxon>Sinorhizobium</taxon>
    </lineage>
</organism>
<evidence type="ECO:0000313" key="2">
    <source>
        <dbReference type="EMBL" id="AFL52640.1"/>
    </source>
</evidence>
<name>I3X9T4_SINF2</name>
<dbReference type="PATRIC" id="fig|1185652.3.peg.4253"/>
<dbReference type="KEGG" id="sfd:USDA257_c40980"/>
<dbReference type="HOGENOM" id="CLU_2025190_0_0_5"/>
<dbReference type="Proteomes" id="UP000006180">
    <property type="component" value="Chromosome"/>
</dbReference>
<accession>I3X9T4</accession>
<gene>
    <name evidence="2" type="ORF">USDA257_c40980</name>
</gene>
<protein>
    <submittedName>
        <fullName evidence="2">Uncharacterized protein</fullName>
    </submittedName>
</protein>
<reference evidence="2 3" key="1">
    <citation type="journal article" date="2012" name="J. Bacteriol.">
        <title>Complete genome sequence of the broad-host-range strain Sinorhizobium fredii USDA257.</title>
        <authorList>
            <person name="Schuldes J."/>
            <person name="Rodriguez Orbegoso M."/>
            <person name="Schmeisser C."/>
            <person name="Krishnan H.B."/>
            <person name="Daniel R."/>
            <person name="Streit W.R."/>
        </authorList>
    </citation>
    <scope>NUCLEOTIDE SEQUENCE [LARGE SCALE GENOMIC DNA]</scope>
    <source>
        <strain evidence="2 3">USDA 257</strain>
    </source>
</reference>